<reference evidence="1" key="1">
    <citation type="submission" date="2020-04" db="EMBL/GenBank/DDBJ databases">
        <authorList>
            <person name="Chiriac C."/>
            <person name="Salcher M."/>
            <person name="Ghai R."/>
            <person name="Kavagutti S V."/>
        </authorList>
    </citation>
    <scope>NUCLEOTIDE SEQUENCE</scope>
</reference>
<proteinExistence type="predicted"/>
<evidence type="ECO:0000313" key="1">
    <source>
        <dbReference type="EMBL" id="CAB4121304.1"/>
    </source>
</evidence>
<gene>
    <name evidence="1" type="ORF">UFOVP13_5</name>
</gene>
<organism evidence="1">
    <name type="scientific">uncultured Caudovirales phage</name>
    <dbReference type="NCBI Taxonomy" id="2100421"/>
    <lineage>
        <taxon>Viruses</taxon>
        <taxon>Duplodnaviria</taxon>
        <taxon>Heunggongvirae</taxon>
        <taxon>Uroviricota</taxon>
        <taxon>Caudoviricetes</taxon>
        <taxon>Peduoviridae</taxon>
        <taxon>Maltschvirus</taxon>
        <taxon>Maltschvirus maltsch</taxon>
    </lineage>
</organism>
<name>A0A6J5KH22_9CAUD</name>
<sequence>MVFPVINNRDDLDAINGTPEHDQFMAYLKGSMTRKQDTAVYPEGYGQPGYEGAKVDPVWVDVEDLSTIKRYGFSKADFA</sequence>
<accession>A0A6J5KH22</accession>
<dbReference type="EMBL" id="LR796145">
    <property type="protein sequence ID" value="CAB4121304.1"/>
    <property type="molecule type" value="Genomic_DNA"/>
</dbReference>
<protein>
    <submittedName>
        <fullName evidence="1">Uncharacterized protein</fullName>
    </submittedName>
</protein>